<gene>
    <name evidence="2" type="ORF">N4261_02220</name>
</gene>
<evidence type="ECO:0000313" key="3">
    <source>
        <dbReference type="Proteomes" id="UP001064933"/>
    </source>
</evidence>
<protein>
    <submittedName>
        <fullName evidence="2">DUF2169 domain-containing protein</fullName>
    </submittedName>
</protein>
<dbReference type="Proteomes" id="UP001064933">
    <property type="component" value="Chromosome"/>
</dbReference>
<name>A0ABY6B2K3_9BURK</name>
<reference evidence="2" key="1">
    <citation type="submission" date="2022-10" db="EMBL/GenBank/DDBJ databases">
        <title>Characterization and whole genome sequencing of a new Roseateles species, isolated from fresh water.</title>
        <authorList>
            <person name="Guliayeva D.Y."/>
            <person name="Akhremchuk A.E."/>
            <person name="Sikolenko M.A."/>
            <person name="Valentovich L.N."/>
            <person name="Sidarenka A.V."/>
        </authorList>
    </citation>
    <scope>NUCLEOTIDE SEQUENCE</scope>
    <source>
        <strain evidence="2">BIM B-1768</strain>
    </source>
</reference>
<dbReference type="RefSeq" id="WP_261758609.1">
    <property type="nucleotide sequence ID" value="NZ_CP104562.2"/>
</dbReference>
<organism evidence="2 3">
    <name type="scientific">Roseateles amylovorans</name>
    <dbReference type="NCBI Taxonomy" id="2978473"/>
    <lineage>
        <taxon>Bacteria</taxon>
        <taxon>Pseudomonadati</taxon>
        <taxon>Pseudomonadota</taxon>
        <taxon>Betaproteobacteria</taxon>
        <taxon>Burkholderiales</taxon>
        <taxon>Sphaerotilaceae</taxon>
        <taxon>Roseateles</taxon>
    </lineage>
</organism>
<feature type="domain" description="DUF2169" evidence="1">
    <location>
        <begin position="24"/>
        <end position="307"/>
    </location>
</feature>
<evidence type="ECO:0000259" key="1">
    <source>
        <dbReference type="Pfam" id="PF09937"/>
    </source>
</evidence>
<dbReference type="InterPro" id="IPR018683">
    <property type="entry name" value="DUF2169"/>
</dbReference>
<dbReference type="Pfam" id="PF09937">
    <property type="entry name" value="DUF2169"/>
    <property type="match status" value="1"/>
</dbReference>
<keyword evidence="3" id="KW-1185">Reference proteome</keyword>
<evidence type="ECO:0000313" key="2">
    <source>
        <dbReference type="EMBL" id="UXH78778.1"/>
    </source>
</evidence>
<sequence length="360" mass="39464">MFDVELVNRTPFAALSHVQIDGAGQEVLVIVLCATFAAGDQHEDEDDGRLGLAAIQDPVRFVDEPRADPAFSSTAFESDIAPLKPRVDVLVHGHAHAPSGRAVGQIEVALRLSSIHKRLRVTGDRQSKNGRPAPFERLPLVYERAFGGTTAKGECCLENPVGIGFRGAASADPTVGSAWPNIEHAEAAHRFDSPVPAGFGIVARHWAPRLSLAGTYDAHWLDEVWPLPPGDFDPLFNQSAPLDQQIDRVTGGESVEIQHMTPSGRWHFRLPRLDVPIHLVHADHVERVPTRIDTVAIHTDRRTVTLKARVAIPRIRNRPPLLAVVLGHATPGWLLARQRLKVWQARPGFIDAAHAPCFHP</sequence>
<dbReference type="EMBL" id="CP104562">
    <property type="protein sequence ID" value="UXH78778.1"/>
    <property type="molecule type" value="Genomic_DNA"/>
</dbReference>
<accession>A0ABY6B2K3</accession>
<proteinExistence type="predicted"/>